<name>A0A1B9H0Z9_9TREE</name>
<reference evidence="2 3" key="1">
    <citation type="submission" date="2013-07" db="EMBL/GenBank/DDBJ databases">
        <title>The Genome Sequence of Cryptococcus heveanensis BCC8398.</title>
        <authorList>
            <consortium name="The Broad Institute Genome Sequencing Platform"/>
            <person name="Cuomo C."/>
            <person name="Litvintseva A."/>
            <person name="Chen Y."/>
            <person name="Heitman J."/>
            <person name="Sun S."/>
            <person name="Springer D."/>
            <person name="Dromer F."/>
            <person name="Young S.K."/>
            <person name="Zeng Q."/>
            <person name="Gargeya S."/>
            <person name="Fitzgerald M."/>
            <person name="Abouelleil A."/>
            <person name="Alvarado L."/>
            <person name="Berlin A.M."/>
            <person name="Chapman S.B."/>
            <person name="Dewar J."/>
            <person name="Goldberg J."/>
            <person name="Griggs A."/>
            <person name="Gujja S."/>
            <person name="Hansen M."/>
            <person name="Howarth C."/>
            <person name="Imamovic A."/>
            <person name="Larimer J."/>
            <person name="McCowan C."/>
            <person name="Murphy C."/>
            <person name="Pearson M."/>
            <person name="Priest M."/>
            <person name="Roberts A."/>
            <person name="Saif S."/>
            <person name="Shea T."/>
            <person name="Sykes S."/>
            <person name="Wortman J."/>
            <person name="Nusbaum C."/>
            <person name="Birren B."/>
        </authorList>
    </citation>
    <scope>NUCLEOTIDE SEQUENCE [LARGE SCALE GENOMIC DNA]</scope>
    <source>
        <strain evidence="2 3">BCC8398</strain>
    </source>
</reference>
<dbReference type="Proteomes" id="UP000092666">
    <property type="component" value="Unassembled WGS sequence"/>
</dbReference>
<sequence length="134" mass="14355">MDTTPTVDFTSHADTPSDVATPSEDAPMTDYLPEDEATSNVDDHSSFGSEGTLGLAPTISTGKPHRKGDRMRRLLSHLDKSVEGAVDALGATIGPETWSEEPTDGQLTALDRYLQDVSRQLEAVSIKPSDLSPE</sequence>
<feature type="compositionally biased region" description="Polar residues" evidence="1">
    <location>
        <begin position="1"/>
        <end position="20"/>
    </location>
</feature>
<gene>
    <name evidence="2" type="ORF">I316_01554</name>
</gene>
<dbReference type="AlphaFoldDB" id="A0A1B9H0Z9"/>
<feature type="region of interest" description="Disordered" evidence="1">
    <location>
        <begin position="1"/>
        <end position="70"/>
    </location>
</feature>
<organism evidence="2 3">
    <name type="scientific">Kwoniella heveanensis BCC8398</name>
    <dbReference type="NCBI Taxonomy" id="1296120"/>
    <lineage>
        <taxon>Eukaryota</taxon>
        <taxon>Fungi</taxon>
        <taxon>Dikarya</taxon>
        <taxon>Basidiomycota</taxon>
        <taxon>Agaricomycotina</taxon>
        <taxon>Tremellomycetes</taxon>
        <taxon>Tremellales</taxon>
        <taxon>Cryptococcaceae</taxon>
        <taxon>Kwoniella</taxon>
    </lineage>
</organism>
<evidence type="ECO:0000256" key="1">
    <source>
        <dbReference type="SAM" id="MobiDB-lite"/>
    </source>
</evidence>
<evidence type="ECO:0000313" key="2">
    <source>
        <dbReference type="EMBL" id="OCF36956.1"/>
    </source>
</evidence>
<reference evidence="3" key="2">
    <citation type="submission" date="2013-12" db="EMBL/GenBank/DDBJ databases">
        <title>Evolution of pathogenesis and genome organization in the Tremellales.</title>
        <authorList>
            <person name="Cuomo C."/>
            <person name="Litvintseva A."/>
            <person name="Heitman J."/>
            <person name="Chen Y."/>
            <person name="Sun S."/>
            <person name="Springer D."/>
            <person name="Dromer F."/>
            <person name="Young S."/>
            <person name="Zeng Q."/>
            <person name="Chapman S."/>
            <person name="Gujja S."/>
            <person name="Saif S."/>
            <person name="Birren B."/>
        </authorList>
    </citation>
    <scope>NUCLEOTIDE SEQUENCE [LARGE SCALE GENOMIC DNA]</scope>
    <source>
        <strain evidence="3">BCC8398</strain>
    </source>
</reference>
<protein>
    <submittedName>
        <fullName evidence="2">Uncharacterized protein</fullName>
    </submittedName>
</protein>
<dbReference type="EMBL" id="KI669494">
    <property type="protein sequence ID" value="OCF36956.1"/>
    <property type="molecule type" value="Genomic_DNA"/>
</dbReference>
<proteinExistence type="predicted"/>
<accession>A0A1B9H0Z9</accession>
<keyword evidence="3" id="KW-1185">Reference proteome</keyword>
<evidence type="ECO:0000313" key="3">
    <source>
        <dbReference type="Proteomes" id="UP000092666"/>
    </source>
</evidence>